<keyword evidence="3" id="KW-1185">Reference proteome</keyword>
<dbReference type="AlphaFoldDB" id="A0A0C9SZD7"/>
<feature type="compositionally biased region" description="Acidic residues" evidence="1">
    <location>
        <begin position="133"/>
        <end position="142"/>
    </location>
</feature>
<feature type="compositionally biased region" description="Basic and acidic residues" evidence="1">
    <location>
        <begin position="444"/>
        <end position="457"/>
    </location>
</feature>
<evidence type="ECO:0008006" key="4">
    <source>
        <dbReference type="Google" id="ProtNLM"/>
    </source>
</evidence>
<gene>
    <name evidence="2" type="ORF">PAXINDRAFT_159364</name>
</gene>
<dbReference type="Proteomes" id="UP000053647">
    <property type="component" value="Unassembled WGS sequence"/>
</dbReference>
<feature type="compositionally biased region" description="Acidic residues" evidence="1">
    <location>
        <begin position="307"/>
        <end position="327"/>
    </location>
</feature>
<reference evidence="2 3" key="1">
    <citation type="submission" date="2014-06" db="EMBL/GenBank/DDBJ databases">
        <authorList>
            <consortium name="DOE Joint Genome Institute"/>
            <person name="Kuo A."/>
            <person name="Kohler A."/>
            <person name="Nagy L.G."/>
            <person name="Floudas D."/>
            <person name="Copeland A."/>
            <person name="Barry K.W."/>
            <person name="Cichocki N."/>
            <person name="Veneault-Fourrey C."/>
            <person name="LaButti K."/>
            <person name="Lindquist E.A."/>
            <person name="Lipzen A."/>
            <person name="Lundell T."/>
            <person name="Morin E."/>
            <person name="Murat C."/>
            <person name="Sun H."/>
            <person name="Tunlid A."/>
            <person name="Henrissat B."/>
            <person name="Grigoriev I.V."/>
            <person name="Hibbett D.S."/>
            <person name="Martin F."/>
            <person name="Nordberg H.P."/>
            <person name="Cantor M.N."/>
            <person name="Hua S.X."/>
        </authorList>
    </citation>
    <scope>NUCLEOTIDE SEQUENCE [LARGE SCALE GENOMIC DNA]</scope>
    <source>
        <strain evidence="2 3">ATCC 200175</strain>
    </source>
</reference>
<feature type="region of interest" description="Disordered" evidence="1">
    <location>
        <begin position="426"/>
        <end position="599"/>
    </location>
</feature>
<protein>
    <recommendedName>
        <fullName evidence="4">FHA domain-containing protein</fullName>
    </recommendedName>
</protein>
<organism evidence="2 3">
    <name type="scientific">Paxillus involutus ATCC 200175</name>
    <dbReference type="NCBI Taxonomy" id="664439"/>
    <lineage>
        <taxon>Eukaryota</taxon>
        <taxon>Fungi</taxon>
        <taxon>Dikarya</taxon>
        <taxon>Basidiomycota</taxon>
        <taxon>Agaricomycotina</taxon>
        <taxon>Agaricomycetes</taxon>
        <taxon>Agaricomycetidae</taxon>
        <taxon>Boletales</taxon>
        <taxon>Paxilineae</taxon>
        <taxon>Paxillaceae</taxon>
        <taxon>Paxillus</taxon>
    </lineage>
</organism>
<sequence length="599" mass="66527">TLHAKIIFQERKAFVIVLGSSGLHIDGCHVLPSTNPAMPTTIPVSNNSEIEIHKKRFVFTYPPKELRPALYMSPSKDVPMTPGTRRKTLRMSMIQSAEVFTPRPSKNPRENLRILQSPLKQRSQSPLKQQYAPEEDDINEDENEEEIVLVDGNYPHVVEEEKDLVILESVEVEVPQPQPPQTPARAGAFARIVPGSGTNQYQTPRRRPQARPSLHRAVLIRSAQRAVIKQEIEREEEGEEKEVEDFIAEEPEGQEYDNDDNDHGEEAEEEVEGESTQPTDQGSRWRKSIEVVKGFGWPFRGSSTTPEEVEDQETEDQSEGETDEDEMNVDHEVPPSSDPVPDSPTDPTPPVEPIAGTPARPRQWGNFMTPQAPPPMNSGVGRGAGRNSFGGVLSAGAGVGPRRVRVEPKWKVTDIVVPVSTRGANDHITEPEIKEEELQAAPDTARRMRISDEERKAIRERRRSALTTPDPYFGGQVPGMSGRRYSNVPGASPAPLPSLLSSATRSRSPTKLQNTSPTKLTAHAEEQSGSEEEEDTRSLLDRMKKTVEEMKRRRSVGPTLETEDDEHGAEQDLNVGGTMNDVEGEGLESLDDEGSDKEN</sequence>
<feature type="non-terminal residue" evidence="2">
    <location>
        <position position="599"/>
    </location>
</feature>
<evidence type="ECO:0000313" key="3">
    <source>
        <dbReference type="Proteomes" id="UP000053647"/>
    </source>
</evidence>
<dbReference type="OrthoDB" id="6288785at2759"/>
<feature type="compositionally biased region" description="Acidic residues" evidence="1">
    <location>
        <begin position="233"/>
        <end position="273"/>
    </location>
</feature>
<feature type="compositionally biased region" description="Pro residues" evidence="1">
    <location>
        <begin position="336"/>
        <end position="352"/>
    </location>
</feature>
<dbReference type="HOGENOM" id="CLU_032102_0_0_1"/>
<feature type="compositionally biased region" description="Low complexity" evidence="1">
    <location>
        <begin position="491"/>
        <end position="510"/>
    </location>
</feature>
<accession>A0A0C9SZD7</accession>
<feature type="region of interest" description="Disordered" evidence="1">
    <location>
        <begin position="194"/>
        <end position="213"/>
    </location>
</feature>
<feature type="compositionally biased region" description="Acidic residues" evidence="1">
    <location>
        <begin position="582"/>
        <end position="599"/>
    </location>
</feature>
<reference evidence="3" key="2">
    <citation type="submission" date="2015-01" db="EMBL/GenBank/DDBJ databases">
        <title>Evolutionary Origins and Diversification of the Mycorrhizal Mutualists.</title>
        <authorList>
            <consortium name="DOE Joint Genome Institute"/>
            <consortium name="Mycorrhizal Genomics Consortium"/>
            <person name="Kohler A."/>
            <person name="Kuo A."/>
            <person name="Nagy L.G."/>
            <person name="Floudas D."/>
            <person name="Copeland A."/>
            <person name="Barry K.W."/>
            <person name="Cichocki N."/>
            <person name="Veneault-Fourrey C."/>
            <person name="LaButti K."/>
            <person name="Lindquist E.A."/>
            <person name="Lipzen A."/>
            <person name="Lundell T."/>
            <person name="Morin E."/>
            <person name="Murat C."/>
            <person name="Riley R."/>
            <person name="Ohm R."/>
            <person name="Sun H."/>
            <person name="Tunlid A."/>
            <person name="Henrissat B."/>
            <person name="Grigoriev I.V."/>
            <person name="Hibbett D.S."/>
            <person name="Martin F."/>
        </authorList>
    </citation>
    <scope>NUCLEOTIDE SEQUENCE [LARGE SCALE GENOMIC DNA]</scope>
    <source>
        <strain evidence="3">ATCC 200175</strain>
    </source>
</reference>
<evidence type="ECO:0000256" key="1">
    <source>
        <dbReference type="SAM" id="MobiDB-lite"/>
    </source>
</evidence>
<feature type="compositionally biased region" description="Basic and acidic residues" evidence="1">
    <location>
        <begin position="536"/>
        <end position="551"/>
    </location>
</feature>
<feature type="non-terminal residue" evidence="2">
    <location>
        <position position="1"/>
    </location>
</feature>
<feature type="region of interest" description="Disordered" evidence="1">
    <location>
        <begin position="230"/>
        <end position="385"/>
    </location>
</feature>
<proteinExistence type="predicted"/>
<feature type="compositionally biased region" description="Polar residues" evidence="1">
    <location>
        <begin position="118"/>
        <end position="128"/>
    </location>
</feature>
<evidence type="ECO:0000313" key="2">
    <source>
        <dbReference type="EMBL" id="KIJ04483.1"/>
    </source>
</evidence>
<feature type="region of interest" description="Disordered" evidence="1">
    <location>
        <begin position="116"/>
        <end position="142"/>
    </location>
</feature>
<name>A0A0C9SZD7_PAXIN</name>
<dbReference type="EMBL" id="KN821792">
    <property type="protein sequence ID" value="KIJ04483.1"/>
    <property type="molecule type" value="Genomic_DNA"/>
</dbReference>